<dbReference type="Proteomes" id="UP001282284">
    <property type="component" value="Unassembled WGS sequence"/>
</dbReference>
<dbReference type="EMBL" id="JAUBDI010000004">
    <property type="protein sequence ID" value="MDW0112919.1"/>
    <property type="molecule type" value="Genomic_DNA"/>
</dbReference>
<gene>
    <name evidence="2" type="ORF">QT711_06950</name>
</gene>
<keyword evidence="3" id="KW-1185">Reference proteome</keyword>
<name>A0ABU4G7G2_9BACL</name>
<evidence type="ECO:0000259" key="1">
    <source>
        <dbReference type="Pfam" id="PF06114"/>
    </source>
</evidence>
<reference evidence="2 3" key="1">
    <citation type="submission" date="2023-06" db="EMBL/GenBank/DDBJ databases">
        <title>Sporosarcina sp. nov., isolated from Korean traditional fermented seafood 'Jeotgal'.</title>
        <authorList>
            <person name="Yang A.I."/>
            <person name="Shin N.-R."/>
        </authorList>
    </citation>
    <scope>NUCLEOTIDE SEQUENCE [LARGE SCALE GENOMIC DNA]</scope>
    <source>
        <strain evidence="2 3">KCTC13119</strain>
    </source>
</reference>
<dbReference type="RefSeq" id="WP_317942910.1">
    <property type="nucleotide sequence ID" value="NZ_JAUBDI010000004.1"/>
</dbReference>
<dbReference type="InterPro" id="IPR010359">
    <property type="entry name" value="IrrE_HExxH"/>
</dbReference>
<sequence>MYELLLAQYSHLAIKEVKTLPVGLGGVYMDNMILIDQHRSSYEKHCILAEEIGHYETTYGDITDASSLTNWKLELIARRWGYEKIVSLDKLIDCYELNYLSIEEVCSHLEVTEDYLLESIQHYHARFGVSVQYKAYEIFFEPLSVVKKR</sequence>
<proteinExistence type="predicted"/>
<evidence type="ECO:0000313" key="2">
    <source>
        <dbReference type="EMBL" id="MDW0112919.1"/>
    </source>
</evidence>
<protein>
    <submittedName>
        <fullName evidence="2">ImmA/IrrE family metallo-endopeptidase</fullName>
    </submittedName>
</protein>
<organism evidence="2 3">
    <name type="scientific">Sporosarcina saromensis</name>
    <dbReference type="NCBI Taxonomy" id="359365"/>
    <lineage>
        <taxon>Bacteria</taxon>
        <taxon>Bacillati</taxon>
        <taxon>Bacillota</taxon>
        <taxon>Bacilli</taxon>
        <taxon>Bacillales</taxon>
        <taxon>Caryophanaceae</taxon>
        <taxon>Sporosarcina</taxon>
    </lineage>
</organism>
<dbReference type="Pfam" id="PF06114">
    <property type="entry name" value="Peptidase_M78"/>
    <property type="match status" value="1"/>
</dbReference>
<accession>A0ABU4G7G2</accession>
<evidence type="ECO:0000313" key="3">
    <source>
        <dbReference type="Proteomes" id="UP001282284"/>
    </source>
</evidence>
<comment type="caution">
    <text evidence="2">The sequence shown here is derived from an EMBL/GenBank/DDBJ whole genome shotgun (WGS) entry which is preliminary data.</text>
</comment>
<feature type="domain" description="IrrE N-terminal-like" evidence="1">
    <location>
        <begin position="31"/>
        <end position="114"/>
    </location>
</feature>